<feature type="domain" description="Lipoyl-binding" evidence="2">
    <location>
        <begin position="83"/>
        <end position="161"/>
    </location>
</feature>
<dbReference type="InterPro" id="IPR001882">
    <property type="entry name" value="Biotin_BS"/>
</dbReference>
<dbReference type="RefSeq" id="WP_109353039.1">
    <property type="nucleotide sequence ID" value="NZ_QFRI01000002.1"/>
</dbReference>
<dbReference type="InterPro" id="IPR011053">
    <property type="entry name" value="Single_hybrid_motif"/>
</dbReference>
<dbReference type="InterPro" id="IPR000089">
    <property type="entry name" value="Biotin_lipoyl"/>
</dbReference>
<reference evidence="3 4" key="1">
    <citation type="submission" date="2018-05" db="EMBL/GenBank/DDBJ databases">
        <title>Algibacter marinivivus sp. nov., isolated from sample around a algae.</title>
        <authorList>
            <person name="Zhong X."/>
        </authorList>
    </citation>
    <scope>NUCLEOTIDE SEQUENCE [LARGE SCALE GENOMIC DNA]</scope>
    <source>
        <strain evidence="3 4">ZY111</strain>
    </source>
</reference>
<reference evidence="4" key="3">
    <citation type="submission" date="2018-05" db="EMBL/GenBank/DDBJ databases">
        <authorList>
            <person name="Lu D."/>
        </authorList>
    </citation>
    <scope>NUCLEOTIDE SEQUENCE [LARGE SCALE GENOMIC DNA]</scope>
    <source>
        <strain evidence="4">ZY111</strain>
    </source>
</reference>
<evidence type="ECO:0000256" key="1">
    <source>
        <dbReference type="ARBA" id="ARBA00023267"/>
    </source>
</evidence>
<dbReference type="Pfam" id="PF00364">
    <property type="entry name" value="Biotin_lipoyl"/>
    <property type="match status" value="1"/>
</dbReference>
<organism evidence="3 4">
    <name type="scientific">Algibacter marinivivus</name>
    <dbReference type="NCBI Taxonomy" id="2100723"/>
    <lineage>
        <taxon>Bacteria</taxon>
        <taxon>Pseudomonadati</taxon>
        <taxon>Bacteroidota</taxon>
        <taxon>Flavobacteriia</taxon>
        <taxon>Flavobacteriales</taxon>
        <taxon>Flavobacteriaceae</taxon>
        <taxon>Algibacter</taxon>
    </lineage>
</organism>
<reference evidence="4" key="2">
    <citation type="submission" date="2018-05" db="EMBL/GenBank/DDBJ databases">
        <title>Algibacter marinivivus sp. nov., isolated from sample around a algae.</title>
        <authorList>
            <person name="Lu D."/>
        </authorList>
    </citation>
    <scope>NUCLEOTIDE SEQUENCE [LARGE SCALE GENOMIC DNA]</scope>
    <source>
        <strain evidence="4">ZY111</strain>
    </source>
</reference>
<protein>
    <submittedName>
        <fullName evidence="3">Acetyl-CoA carboxylase biotin carboxyl carrier protein subunit</fullName>
    </submittedName>
</protein>
<dbReference type="Gene3D" id="2.40.50.100">
    <property type="match status" value="1"/>
</dbReference>
<dbReference type="PROSITE" id="PS50968">
    <property type="entry name" value="BIOTINYL_LIPOYL"/>
    <property type="match status" value="1"/>
</dbReference>
<gene>
    <name evidence="3" type="ORF">DIS18_10635</name>
</gene>
<evidence type="ECO:0000259" key="2">
    <source>
        <dbReference type="PROSITE" id="PS50968"/>
    </source>
</evidence>
<dbReference type="FunFam" id="2.40.50.100:FF:000003">
    <property type="entry name" value="Acetyl-CoA carboxylase biotin carboxyl carrier protein"/>
    <property type="match status" value="1"/>
</dbReference>
<evidence type="ECO:0000313" key="3">
    <source>
        <dbReference type="EMBL" id="PWH82684.1"/>
    </source>
</evidence>
<dbReference type="AlphaFoldDB" id="A0A2U2X4K8"/>
<dbReference type="PROSITE" id="PS00188">
    <property type="entry name" value="BIOTIN"/>
    <property type="match status" value="1"/>
</dbReference>
<accession>A0A2U2X4K8</accession>
<dbReference type="OrthoDB" id="9812676at2"/>
<dbReference type="InterPro" id="IPR050709">
    <property type="entry name" value="Biotin_Carboxyl_Carrier/Decarb"/>
</dbReference>
<proteinExistence type="predicted"/>
<keyword evidence="4" id="KW-1185">Reference proteome</keyword>
<sequence length="161" mass="18269">MSKHFKTKVNKAIDFDFSEDDILKLDALQTSKEKYHILKDNTSFKAEIVEADFNRKSYTVKVNNNSYNVNIFNDLDLLIKDMGFSVGTTKQINSILAPMPGLILEINVEVGQEVNENDNLLILEAMKMENIITSPRDGIIKSISIKKGDAVEKNQLLIEFQ</sequence>
<comment type="caution">
    <text evidence="3">The sequence shown here is derived from an EMBL/GenBank/DDBJ whole genome shotgun (WGS) entry which is preliminary data.</text>
</comment>
<dbReference type="EMBL" id="QFRI01000002">
    <property type="protein sequence ID" value="PWH82684.1"/>
    <property type="molecule type" value="Genomic_DNA"/>
</dbReference>
<dbReference type="PANTHER" id="PTHR45266">
    <property type="entry name" value="OXALOACETATE DECARBOXYLASE ALPHA CHAIN"/>
    <property type="match status" value="1"/>
</dbReference>
<dbReference type="Proteomes" id="UP000245375">
    <property type="component" value="Unassembled WGS sequence"/>
</dbReference>
<dbReference type="PANTHER" id="PTHR45266:SF3">
    <property type="entry name" value="OXALOACETATE DECARBOXYLASE ALPHA CHAIN"/>
    <property type="match status" value="1"/>
</dbReference>
<dbReference type="CDD" id="cd06850">
    <property type="entry name" value="biotinyl_domain"/>
    <property type="match status" value="1"/>
</dbReference>
<name>A0A2U2X4K8_9FLAO</name>
<keyword evidence="1" id="KW-0092">Biotin</keyword>
<dbReference type="SUPFAM" id="SSF51230">
    <property type="entry name" value="Single hybrid motif"/>
    <property type="match status" value="1"/>
</dbReference>
<evidence type="ECO:0000313" key="4">
    <source>
        <dbReference type="Proteomes" id="UP000245375"/>
    </source>
</evidence>